<name>A0A4Y9XPZ0_9APHY</name>
<sequence length="940" mass="105350">MDRWPTDDRDTPQTSENTKGRKSRDPLPHWTYPVVEHGSLSAAALHQNGQRLEWSFIVQENPKRKVVPLYEPVQAFPETLQRPFRHDMSVSQRADQGVQFLRTYYPDFEMSAELVRDEIAADVRATQSLQEFDPYRGSMLETLTCARNAGRSLTCLAFPMGDSYLDLNISPVTYSRRRNTRVDAFVELDAVAKPIRSFETPIQQLKASALQSMEEEDYVLATVLGVRTMGSTTLLDVRPTDAQTSTIEATELVNITHADLGNRPIADMILPATERTLSILVNDSGSVYKCAAPGGQKSLQIVHVTTDEGSETLNPGLWKVATWDNEDSCLLMSERSASCLDFRTEDSVVDLYHLNQSGALLTSIESHQKDGLIRLVTTNELLWIDIRSPKKPLLGVQHFRNFDRTLQSHTRILSRAPMTYLTSQRNGLISVYDVSRSGSAIQMASPAYYLPPMRAQEDRNLGHVFLQHPHSANTGELSVLQLSELGAVHTMHLKLLDDTQESAELAPMQRNWSEEIEELDEQVKASGLDDGPLGARTFSEADFRPAYQRMIAIAVLIQSLTSSLGLFMEKPAAKVPRDAVYDLLDKMPMFWQEVDAPVEHALTTFDIAYRCGPEPSNSSRNDLFTESVLNSKRGYRALKQGRIPVKQLARKAPWHQYITPFVQRQVVDLREDPAETLERLTRYDLSPDGRRPAGSLRREAEAREQLTLDLHLSTDVFSPSRFRKPHELDIDAAMETMSRATEAMTLSDMEPSDVQFGFLHPARRESNYRYTKDADIHEQKQTENKHLAPLGVRLLLKEWDVGVDPSTYRYEDPYDTTAQRSTSPRWARNAPSRPVTQIREGAMQSQRPPLVVPTAGLAPPTIASSQPFGSRSAFPATQMQAARTNDQRHIVQAGSQPAGDWDAQPSSQIPFASTQVLPGPHGGRPGPAKKKSAKKRVGGF</sequence>
<evidence type="ECO:0000313" key="4">
    <source>
        <dbReference type="Proteomes" id="UP000298390"/>
    </source>
</evidence>
<dbReference type="STRING" id="34475.A0A4Y9XPZ0"/>
<feature type="compositionally biased region" description="Basic and acidic residues" evidence="1">
    <location>
        <begin position="1"/>
        <end position="11"/>
    </location>
</feature>
<comment type="caution">
    <text evidence="3">The sequence shown here is derived from an EMBL/GenBank/DDBJ whole genome shotgun (WGS) entry which is preliminary data.</text>
</comment>
<reference evidence="3 4" key="1">
    <citation type="submission" date="2019-01" db="EMBL/GenBank/DDBJ databases">
        <title>Genome sequencing of the rare red list fungi Fomitopsis rosea.</title>
        <authorList>
            <person name="Buettner E."/>
            <person name="Kellner H."/>
        </authorList>
    </citation>
    <scope>NUCLEOTIDE SEQUENCE [LARGE SCALE GENOMIC DNA]</scope>
    <source>
        <strain evidence="3 4">DSM 105464</strain>
    </source>
</reference>
<dbReference type="InterPro" id="IPR048535">
    <property type="entry name" value="RRN6_beta-prop"/>
</dbReference>
<dbReference type="Pfam" id="PF10214">
    <property type="entry name" value="Rrn6_beta-prop"/>
    <property type="match status" value="1"/>
</dbReference>
<feature type="compositionally biased region" description="Basic residues" evidence="1">
    <location>
        <begin position="927"/>
        <end position="940"/>
    </location>
</feature>
<evidence type="ECO:0000259" key="2">
    <source>
        <dbReference type="Pfam" id="PF10214"/>
    </source>
</evidence>
<feature type="region of interest" description="Disordered" evidence="1">
    <location>
        <begin position="1"/>
        <end position="29"/>
    </location>
</feature>
<evidence type="ECO:0000256" key="1">
    <source>
        <dbReference type="SAM" id="MobiDB-lite"/>
    </source>
</evidence>
<dbReference type="PANTHER" id="PTHR28221">
    <property type="entry name" value="RNA POLYMERASE I-SPECIFIC TRANSCRIPTION INITIATION FACTOR RRN6"/>
    <property type="match status" value="1"/>
</dbReference>
<feature type="compositionally biased region" description="Polar residues" evidence="1">
    <location>
        <begin position="904"/>
        <end position="916"/>
    </location>
</feature>
<dbReference type="PANTHER" id="PTHR28221:SF2">
    <property type="entry name" value="RNA POLYMERASE I-SPECIFIC TRANSCRIPTION INITIATION FACTOR RRN6"/>
    <property type="match status" value="1"/>
</dbReference>
<protein>
    <recommendedName>
        <fullName evidence="2">RRN6 beta-propeller domain-containing protein</fullName>
    </recommendedName>
</protein>
<gene>
    <name evidence="3" type="ORF">EVJ58_g10056</name>
</gene>
<feature type="region of interest" description="Disordered" evidence="1">
    <location>
        <begin position="812"/>
        <end position="833"/>
    </location>
</feature>
<evidence type="ECO:0000313" key="3">
    <source>
        <dbReference type="EMBL" id="TFY52374.1"/>
    </source>
</evidence>
<feature type="domain" description="RRN6 beta-propeller" evidence="2">
    <location>
        <begin position="147"/>
        <end position="440"/>
    </location>
</feature>
<feature type="region of interest" description="Disordered" evidence="1">
    <location>
        <begin position="882"/>
        <end position="940"/>
    </location>
</feature>
<accession>A0A4Y9XPZ0</accession>
<dbReference type="InterPro" id="IPR019350">
    <property type="entry name" value="RNA_pol_I-sp_TIF_RRN6-like"/>
</dbReference>
<dbReference type="AlphaFoldDB" id="A0A4Y9XPZ0"/>
<dbReference type="EMBL" id="SEKV01000988">
    <property type="protein sequence ID" value="TFY52374.1"/>
    <property type="molecule type" value="Genomic_DNA"/>
</dbReference>
<proteinExistence type="predicted"/>
<dbReference type="Proteomes" id="UP000298390">
    <property type="component" value="Unassembled WGS sequence"/>
</dbReference>
<organism evidence="3 4">
    <name type="scientific">Rhodofomes roseus</name>
    <dbReference type="NCBI Taxonomy" id="34475"/>
    <lineage>
        <taxon>Eukaryota</taxon>
        <taxon>Fungi</taxon>
        <taxon>Dikarya</taxon>
        <taxon>Basidiomycota</taxon>
        <taxon>Agaricomycotina</taxon>
        <taxon>Agaricomycetes</taxon>
        <taxon>Polyporales</taxon>
        <taxon>Rhodofomes</taxon>
    </lineage>
</organism>